<dbReference type="CDD" id="cd09862">
    <property type="entry name" value="PIN_Rrp44-like"/>
    <property type="match status" value="1"/>
</dbReference>
<evidence type="ECO:0000256" key="14">
    <source>
        <dbReference type="ARBA" id="ARBA00077930"/>
    </source>
</evidence>
<name>W6MJA5_9ASCO</name>
<keyword evidence="19" id="KW-1185">Reference proteome</keyword>
<reference evidence="18" key="2">
    <citation type="submission" date="2014-02" db="EMBL/GenBank/DDBJ databases">
        <title>Complete DNA sequence of /Kuraishia capsulata/ illustrates novel genomic features among budding yeasts (/Saccharomycotina/).</title>
        <authorList>
            <person name="Morales L."/>
            <person name="Noel B."/>
            <person name="Porcel B."/>
            <person name="Marcet-Houben M."/>
            <person name="Hullo M-F."/>
            <person name="Sacerdot C."/>
            <person name="Tekaia F."/>
            <person name="Leh-Louis V."/>
            <person name="Despons L."/>
            <person name="Khanna V."/>
            <person name="Aury J-M."/>
            <person name="Barbe V."/>
            <person name="Couloux A."/>
            <person name="Labadie K."/>
            <person name="Pelletier E."/>
            <person name="Souciet J-L."/>
            <person name="Boekhout T."/>
            <person name="Gabaldon T."/>
            <person name="Wincker P."/>
            <person name="Dujon B."/>
        </authorList>
    </citation>
    <scope>NUCLEOTIDE SEQUENCE</scope>
    <source>
        <strain evidence="18">CBS 1993</strain>
    </source>
</reference>
<proteinExistence type="inferred from homology"/>
<dbReference type="EMBL" id="HG793127">
    <property type="protein sequence ID" value="CDK26604.1"/>
    <property type="molecule type" value="Genomic_DNA"/>
</dbReference>
<evidence type="ECO:0000256" key="7">
    <source>
        <dbReference type="ARBA" id="ARBA00022722"/>
    </source>
</evidence>
<dbReference type="GO" id="GO:0071039">
    <property type="term" value="P:nuclear polyadenylation-dependent CUT catabolic process"/>
    <property type="evidence" value="ECO:0007669"/>
    <property type="project" value="EnsemblFungi"/>
</dbReference>
<dbReference type="STRING" id="1382522.W6MJA5"/>
<dbReference type="GO" id="GO:0071035">
    <property type="term" value="P:nuclear polyadenylation-dependent rRNA catabolic process"/>
    <property type="evidence" value="ECO:0007669"/>
    <property type="project" value="EnsemblFungi"/>
</dbReference>
<evidence type="ECO:0000259" key="16">
    <source>
        <dbReference type="SMART" id="SM00670"/>
    </source>
</evidence>
<dbReference type="Proteomes" id="UP000019384">
    <property type="component" value="Unassembled WGS sequence"/>
</dbReference>
<dbReference type="Pfam" id="PF17215">
    <property type="entry name" value="Rrp44_S1"/>
    <property type="match status" value="1"/>
</dbReference>
<keyword evidence="7" id="KW-0540">Nuclease</keyword>
<evidence type="ECO:0000256" key="5">
    <source>
        <dbReference type="ARBA" id="ARBA00022490"/>
    </source>
</evidence>
<dbReference type="InterPro" id="IPR033771">
    <property type="entry name" value="Rrp44_CSD1"/>
</dbReference>
<dbReference type="InterPro" id="IPR050180">
    <property type="entry name" value="RNR_Ribonuclease"/>
</dbReference>
<evidence type="ECO:0000256" key="12">
    <source>
        <dbReference type="ARBA" id="ARBA00022884"/>
    </source>
</evidence>
<evidence type="ECO:0000256" key="11">
    <source>
        <dbReference type="ARBA" id="ARBA00022839"/>
    </source>
</evidence>
<evidence type="ECO:0000256" key="15">
    <source>
        <dbReference type="RuleBase" id="RU003901"/>
    </source>
</evidence>
<dbReference type="GO" id="GO:0000049">
    <property type="term" value="F:tRNA binding"/>
    <property type="evidence" value="ECO:0007669"/>
    <property type="project" value="EnsemblFungi"/>
</dbReference>
<dbReference type="InterPro" id="IPR033770">
    <property type="entry name" value="RRP44_S1"/>
</dbReference>
<dbReference type="Gene3D" id="3.40.50.1010">
    <property type="entry name" value="5'-nuclease"/>
    <property type="match status" value="1"/>
</dbReference>
<evidence type="ECO:0000256" key="2">
    <source>
        <dbReference type="ARBA" id="ARBA00004496"/>
    </source>
</evidence>
<keyword evidence="9" id="KW-0378">Hydrolase</keyword>
<dbReference type="GO" id="GO:0071031">
    <property type="term" value="P:nuclear mRNA surveillance of mRNA 3'-end processing"/>
    <property type="evidence" value="ECO:0007669"/>
    <property type="project" value="TreeGrafter"/>
</dbReference>
<feature type="domain" description="RNB" evidence="17">
    <location>
        <begin position="510"/>
        <end position="843"/>
    </location>
</feature>
<dbReference type="Pfam" id="PF17849">
    <property type="entry name" value="OB_Dis3"/>
    <property type="match status" value="1"/>
</dbReference>
<dbReference type="SMART" id="SM00670">
    <property type="entry name" value="PINc"/>
    <property type="match status" value="1"/>
</dbReference>
<dbReference type="GO" id="GO:0043628">
    <property type="term" value="P:regulatory ncRNA 3'-end processing"/>
    <property type="evidence" value="ECO:0007669"/>
    <property type="project" value="EnsemblFungi"/>
</dbReference>
<dbReference type="InterPro" id="IPR029060">
    <property type="entry name" value="PIN-like_dom_sf"/>
</dbReference>
<evidence type="ECO:0000256" key="4">
    <source>
        <dbReference type="ARBA" id="ARBA00005785"/>
    </source>
</evidence>
<dbReference type="HOGENOM" id="CLU_002333_5_0_1"/>
<keyword evidence="8" id="KW-0255">Endonuclease</keyword>
<keyword evidence="13" id="KW-0539">Nucleus</keyword>
<dbReference type="GeneID" id="34519994"/>
<feature type="domain" description="PIN" evidence="16">
    <location>
        <begin position="84"/>
        <end position="199"/>
    </location>
</feature>
<evidence type="ECO:0000256" key="6">
    <source>
        <dbReference type="ARBA" id="ARBA00022552"/>
    </source>
</evidence>
<evidence type="ECO:0000256" key="8">
    <source>
        <dbReference type="ARBA" id="ARBA00022759"/>
    </source>
</evidence>
<dbReference type="PANTHER" id="PTHR23355">
    <property type="entry name" value="RIBONUCLEASE"/>
    <property type="match status" value="1"/>
</dbReference>
<dbReference type="FunFam" id="2.40.50.700:FF:000001">
    <property type="entry name" value="Exosome complex exonuclease exoribonuclease (Rrp44)"/>
    <property type="match status" value="1"/>
</dbReference>
<keyword evidence="5" id="KW-0963">Cytoplasm</keyword>
<dbReference type="InterPro" id="IPR012340">
    <property type="entry name" value="NA-bd_OB-fold"/>
</dbReference>
<dbReference type="Gene3D" id="2.40.50.140">
    <property type="entry name" value="Nucleic acid-binding proteins"/>
    <property type="match status" value="1"/>
</dbReference>
<dbReference type="GO" id="GO:0000175">
    <property type="term" value="F:3'-5'-RNA exonuclease activity"/>
    <property type="evidence" value="ECO:0007669"/>
    <property type="project" value="EnsemblFungi"/>
</dbReference>
<comment type="similarity">
    <text evidence="4 15">Belongs to the RNR ribonuclease family.</text>
</comment>
<gene>
    <name evidence="18" type="ORF">KUCA_T00002577001</name>
</gene>
<dbReference type="GO" id="GO:0071038">
    <property type="term" value="P:TRAMP-dependent tRNA surveillance pathway"/>
    <property type="evidence" value="ECO:0007669"/>
    <property type="project" value="EnsemblFungi"/>
</dbReference>
<keyword evidence="12" id="KW-0694">RNA-binding</keyword>
<dbReference type="AlphaFoldDB" id="W6MJA5"/>
<evidence type="ECO:0000313" key="18">
    <source>
        <dbReference type="EMBL" id="CDK26604.1"/>
    </source>
</evidence>
<comment type="subcellular location">
    <subcellularLocation>
        <location evidence="2">Cytoplasm</location>
    </subcellularLocation>
    <subcellularLocation>
        <location evidence="3">Nucleus</location>
        <location evidence="3">Nucleolus</location>
    </subcellularLocation>
</comment>
<evidence type="ECO:0000313" key="19">
    <source>
        <dbReference type="Proteomes" id="UP000019384"/>
    </source>
</evidence>
<dbReference type="SUPFAM" id="SSF50249">
    <property type="entry name" value="Nucleic acid-binding proteins"/>
    <property type="match status" value="4"/>
</dbReference>
<dbReference type="GO" id="GO:0000176">
    <property type="term" value="C:nuclear exosome (RNase complex)"/>
    <property type="evidence" value="ECO:0007669"/>
    <property type="project" value="EnsemblFungi"/>
</dbReference>
<comment type="cofactor">
    <cofactor evidence="1">
        <name>Mg(2+)</name>
        <dbReference type="ChEBI" id="CHEBI:18420"/>
    </cofactor>
</comment>
<dbReference type="Pfam" id="PF13638">
    <property type="entry name" value="PIN_4"/>
    <property type="match status" value="1"/>
</dbReference>
<dbReference type="RefSeq" id="XP_022458606.1">
    <property type="nucleotide sequence ID" value="XM_022602842.1"/>
</dbReference>
<dbReference type="GO" id="GO:0000467">
    <property type="term" value="P:exonucleolytic trimming to generate mature 3'-end of 5.8S rRNA from tricistronic rRNA transcript (SSU-rRNA, 5.8S rRNA, LSU-rRNA)"/>
    <property type="evidence" value="ECO:0007669"/>
    <property type="project" value="EnsemblFungi"/>
</dbReference>
<sequence length="978" mass="109740">MEGAVAKRKVLSSGLTVSQKVFVRSRNGNASKIVREHYLRDDIPCFSQACTQCSELYQSDNGTVISAVLSESPSSLQSSNIGRHYVLLDTNVVLGAIDLLESDSVFFDVVIPQTVLNEVRNKSLPIYTRLRALCKSDDKRIAVFHNEFSSSTFVSRRSAETINDYNDRLIRTTASFYSDHLKSTGIKMIYITNDKNNLELALAESLDAMSLEAYIGLLPNSQELLDLLPTLRTDFSRSGTKLKFPDYYSTSRLLGGIKNGTLYQGIINISSYNSLEGSISVSSLPKPLLILGSENLNRSFSGDTVVIEMLPRDKWKKPSNDIVDEETLGSSENADNDDPESVISDRERRLLTQEAVKAQTSGNDDDRVFPTGKVVGISKRSWRSYVGQISARSVDKTQSSNATRSVFVILMDRSLPKVRIRTGRAKDLVGKRIVVSVDSWPANMSHPEGHYVRTLGDVEDKDAEQEALLLEHDVEYRPFSKNVLECLPKEGHDWKVPEDLNNGDPQLAKRKDLRHKLICSIDPPGCVDIDDALHAEKLPNGNFEVGVHIADVSHFVKANTAIDQEGASRGTSVYLVDKRIDMLPMLLGTDLCSLKPYVDRFAFSVLWELDQDANIVNVSFTKSIIKSREAFAYEQAQNRIDDESQKDDLTKGMRYLLALSKKLKQKRMDAGALNLSSPEVKVHMDSETSDPGEVEIKKLLDTNSLVEEFMLLANISVARKIFDAFPQVAMLRRHASPPQANFEQLNEMLRVRKNMAVSLESSKALADSLDRCVDPNDAYFNTLIRIMATRCMMSAEYFASGNYSYNDFRHYGLAVDIYTHFTSPIRRYCDVVAHRQLAAAINYEPLSIIHRDKTKMDLVVKNINKRHRNAQFAGRASIEYYVGQVMKNAESLEEGYVIKVFSNGFVVLVPKFGVESLIKLNTLTQSGAAKFDEENFKLTFTTEAGEEREIAVFDRIKVQVKSVLDEMTSKRKTQLVLV</sequence>
<dbReference type="Gene3D" id="2.40.50.690">
    <property type="match status" value="1"/>
</dbReference>
<evidence type="ECO:0000259" key="17">
    <source>
        <dbReference type="SMART" id="SM00955"/>
    </source>
</evidence>
<evidence type="ECO:0000256" key="1">
    <source>
        <dbReference type="ARBA" id="ARBA00001946"/>
    </source>
</evidence>
<dbReference type="Gene3D" id="2.40.50.700">
    <property type="match status" value="1"/>
</dbReference>
<reference evidence="18" key="1">
    <citation type="submission" date="2013-12" db="EMBL/GenBank/DDBJ databases">
        <authorList>
            <person name="Genoscope - CEA"/>
        </authorList>
    </citation>
    <scope>NUCLEOTIDE SEQUENCE</scope>
    <source>
        <strain evidence="18">CBS 1993</strain>
    </source>
</reference>
<dbReference type="InterPro" id="IPR041505">
    <property type="entry name" value="Dis3_CSD2"/>
</dbReference>
<evidence type="ECO:0000256" key="10">
    <source>
        <dbReference type="ARBA" id="ARBA00022835"/>
    </source>
</evidence>
<dbReference type="GO" id="GO:0005730">
    <property type="term" value="C:nucleolus"/>
    <property type="evidence" value="ECO:0007669"/>
    <property type="project" value="UniProtKB-SubCell"/>
</dbReference>
<dbReference type="FunFam" id="3.40.50.1010:FF:000010">
    <property type="entry name" value="Exosome complex exonuclease DIS3"/>
    <property type="match status" value="1"/>
</dbReference>
<organism evidence="18 19">
    <name type="scientific">Kuraishia capsulata CBS 1993</name>
    <dbReference type="NCBI Taxonomy" id="1382522"/>
    <lineage>
        <taxon>Eukaryota</taxon>
        <taxon>Fungi</taxon>
        <taxon>Dikarya</taxon>
        <taxon>Ascomycota</taxon>
        <taxon>Saccharomycotina</taxon>
        <taxon>Pichiomycetes</taxon>
        <taxon>Pichiales</taxon>
        <taxon>Pichiaceae</taxon>
        <taxon>Kuraishia</taxon>
    </lineage>
</organism>
<dbReference type="PANTHER" id="PTHR23355:SF35">
    <property type="entry name" value="EXOSOME COMPLEX EXONUCLEASE RRP44"/>
    <property type="match status" value="1"/>
</dbReference>
<accession>W6MJA5</accession>
<dbReference type="GO" id="GO:0070651">
    <property type="term" value="P:nonfunctional rRNA decay"/>
    <property type="evidence" value="ECO:0007669"/>
    <property type="project" value="EnsemblFungi"/>
</dbReference>
<dbReference type="Pfam" id="PF00773">
    <property type="entry name" value="RNB"/>
    <property type="match status" value="1"/>
</dbReference>
<keyword evidence="11" id="KW-0269">Exonuclease</keyword>
<dbReference type="SUPFAM" id="SSF88723">
    <property type="entry name" value="PIN domain-like"/>
    <property type="match status" value="1"/>
</dbReference>
<evidence type="ECO:0000256" key="13">
    <source>
        <dbReference type="ARBA" id="ARBA00023242"/>
    </source>
</evidence>
<dbReference type="InterPro" id="IPR002716">
    <property type="entry name" value="PIN_dom"/>
</dbReference>
<dbReference type="OrthoDB" id="372421at2759"/>
<keyword evidence="10" id="KW-0271">Exosome</keyword>
<protein>
    <recommendedName>
        <fullName evidence="14">Ribosomal RNA-processing protein 44</fullName>
    </recommendedName>
</protein>
<dbReference type="PROSITE" id="PS01175">
    <property type="entry name" value="RIBONUCLEASE_II"/>
    <property type="match status" value="1"/>
</dbReference>
<dbReference type="GO" id="GO:0004521">
    <property type="term" value="F:RNA endonuclease activity"/>
    <property type="evidence" value="ECO:0007669"/>
    <property type="project" value="EnsemblFungi"/>
</dbReference>
<evidence type="ECO:0000256" key="9">
    <source>
        <dbReference type="ARBA" id="ARBA00022801"/>
    </source>
</evidence>
<dbReference type="Pfam" id="PF17216">
    <property type="entry name" value="Rrp44_CSD1"/>
    <property type="match status" value="1"/>
</dbReference>
<dbReference type="InterPro" id="IPR022966">
    <property type="entry name" value="RNase_II/R_CS"/>
</dbReference>
<evidence type="ECO:0000256" key="3">
    <source>
        <dbReference type="ARBA" id="ARBA00004604"/>
    </source>
</evidence>
<dbReference type="InterPro" id="IPR001900">
    <property type="entry name" value="RNase_II/R"/>
</dbReference>
<keyword evidence="6" id="KW-0698">rRNA processing</keyword>
<dbReference type="GO" id="GO:0006397">
    <property type="term" value="P:mRNA processing"/>
    <property type="evidence" value="ECO:0007669"/>
    <property type="project" value="EnsemblFungi"/>
</dbReference>
<dbReference type="GO" id="GO:0000177">
    <property type="term" value="C:cytoplasmic exosome (RNase complex)"/>
    <property type="evidence" value="ECO:0007669"/>
    <property type="project" value="EnsemblFungi"/>
</dbReference>
<dbReference type="SMART" id="SM00955">
    <property type="entry name" value="RNB"/>
    <property type="match status" value="1"/>
</dbReference>